<dbReference type="EMBL" id="JAECZO010000021">
    <property type="protein sequence ID" value="KAK7201858.1"/>
    <property type="molecule type" value="Genomic_DNA"/>
</dbReference>
<evidence type="ECO:0000313" key="2">
    <source>
        <dbReference type="EMBL" id="KAK7201858.1"/>
    </source>
</evidence>
<reference evidence="2 3" key="1">
    <citation type="journal article" date="2021" name="MBio">
        <title>A New Model Trypanosomatid, Novymonas esmeraldas: Genomic Perception of Its 'Candidatus Pandoraea novymonadis' Endosymbiont.</title>
        <authorList>
            <person name="Zakharova A."/>
            <person name="Saura A."/>
            <person name="Butenko A."/>
            <person name="Podesvova L."/>
            <person name="Warmusova S."/>
            <person name="Kostygov A.Y."/>
            <person name="Nenarokova A."/>
            <person name="Lukes J."/>
            <person name="Opperdoes F.R."/>
            <person name="Yurchenko V."/>
        </authorList>
    </citation>
    <scope>NUCLEOTIDE SEQUENCE [LARGE SCALE GENOMIC DNA]</scope>
    <source>
        <strain evidence="2 3">E262AT.01</strain>
    </source>
</reference>
<dbReference type="Proteomes" id="UP001430356">
    <property type="component" value="Unassembled WGS sequence"/>
</dbReference>
<name>A0AAW0FBL3_9TRYP</name>
<evidence type="ECO:0000256" key="1">
    <source>
        <dbReference type="SAM" id="Phobius"/>
    </source>
</evidence>
<evidence type="ECO:0000313" key="3">
    <source>
        <dbReference type="Proteomes" id="UP001430356"/>
    </source>
</evidence>
<comment type="caution">
    <text evidence="2">The sequence shown here is derived from an EMBL/GenBank/DDBJ whole genome shotgun (WGS) entry which is preliminary data.</text>
</comment>
<feature type="transmembrane region" description="Helical" evidence="1">
    <location>
        <begin position="119"/>
        <end position="136"/>
    </location>
</feature>
<gene>
    <name evidence="2" type="ORF">NESM_000253100</name>
</gene>
<keyword evidence="3" id="KW-1185">Reference proteome</keyword>
<organism evidence="2 3">
    <name type="scientific">Novymonas esmeraldas</name>
    <dbReference type="NCBI Taxonomy" id="1808958"/>
    <lineage>
        <taxon>Eukaryota</taxon>
        <taxon>Discoba</taxon>
        <taxon>Euglenozoa</taxon>
        <taxon>Kinetoplastea</taxon>
        <taxon>Metakinetoplastina</taxon>
        <taxon>Trypanosomatida</taxon>
        <taxon>Trypanosomatidae</taxon>
        <taxon>Novymonas</taxon>
    </lineage>
</organism>
<sequence length="224" mass="26261">MLRRGCRTGVASAVAATTTTTAGSGVLGSARFIASEFKDVQPRHGGAAPPPAITHNAPILPMDFNPHIEWFEYPKEIFDPKFPYTREESIRMTEESWESTMDEMASKYGMRLNMSSKPTFWMAWGIMFFYSWYTLWGCYRAMGTEPGWAHFKSVVMNQPSVPVLEEDDIYLDQWMRPEMREKFSRYDRFWNWRPLVKREGAATTWQLPMQYADESEWRHMTSRY</sequence>
<keyword evidence="1" id="KW-0472">Membrane</keyword>
<keyword evidence="1" id="KW-0812">Transmembrane</keyword>
<dbReference type="AlphaFoldDB" id="A0AAW0FBL3"/>
<proteinExistence type="predicted"/>
<keyword evidence="1" id="KW-1133">Transmembrane helix</keyword>
<accession>A0AAW0FBL3</accession>
<protein>
    <submittedName>
        <fullName evidence="2">Uncharacterized protein</fullName>
    </submittedName>
</protein>